<evidence type="ECO:0000313" key="4">
    <source>
        <dbReference type="Proteomes" id="UP000553632"/>
    </source>
</evidence>
<comment type="caution">
    <text evidence="3">The sequence shown here is derived from an EMBL/GenBank/DDBJ whole genome shotgun (WGS) entry which is preliminary data.</text>
</comment>
<gene>
    <name evidence="3" type="ORF">FOZ63_002560</name>
</gene>
<keyword evidence="4" id="KW-1185">Reference proteome</keyword>
<dbReference type="EMBL" id="JABANO010036885">
    <property type="protein sequence ID" value="KAF4701078.1"/>
    <property type="molecule type" value="Genomic_DNA"/>
</dbReference>
<reference evidence="3 4" key="1">
    <citation type="submission" date="2020-04" db="EMBL/GenBank/DDBJ databases">
        <title>Perkinsus olseni comparative genomics.</title>
        <authorList>
            <person name="Bogema D.R."/>
        </authorList>
    </citation>
    <scope>NUCLEOTIDE SEQUENCE [LARGE SCALE GENOMIC DNA]</scope>
    <source>
        <strain evidence="3 4">ATCC PRA-207</strain>
    </source>
</reference>
<name>A0A7J6PYE3_PEROL</name>
<proteinExistence type="predicted"/>
<feature type="signal peptide" evidence="2">
    <location>
        <begin position="1"/>
        <end position="28"/>
    </location>
</feature>
<dbReference type="Proteomes" id="UP000553632">
    <property type="component" value="Unassembled WGS sequence"/>
</dbReference>
<sequence length="334" mass="37468">MSDAHRCAVRRALLLLGLLSGASLGSVAENWVERGAISPNDIPPGTYIALSMPPEVGGLESTRVRIDHHSDGSWAYLSFSDRNGTTQFQQRTYEIRSNMGSLKDRYDVSKCYYFHTSRKILKFLAETSSMREGTCFRGILLCTKKSSTKERPALTLYLDAARSSKERYAYLHLPVHLEPEATRDTAGPNRKEADSVAPSDDTHPPRKRMKVTEYKTIKDGFYADMSGETSARMWVETRSDGLQRANLTLQAGEASFLVLDALLVPAHIPDAFKLVQSGETTQSEYMVYLREKHQLIIGSPQQKLQFVEHNVDQAYGGIDDRNLNTRIESAARGW</sequence>
<protein>
    <submittedName>
        <fullName evidence="3">Uncharacterized protein</fullName>
    </submittedName>
</protein>
<keyword evidence="2" id="KW-0732">Signal</keyword>
<evidence type="ECO:0000313" key="3">
    <source>
        <dbReference type="EMBL" id="KAF4701078.1"/>
    </source>
</evidence>
<evidence type="ECO:0000256" key="2">
    <source>
        <dbReference type="SAM" id="SignalP"/>
    </source>
</evidence>
<feature type="chain" id="PRO_5029828562" evidence="2">
    <location>
        <begin position="29"/>
        <end position="334"/>
    </location>
</feature>
<organism evidence="3 4">
    <name type="scientific">Perkinsus olseni</name>
    <name type="common">Perkinsus atlanticus</name>
    <dbReference type="NCBI Taxonomy" id="32597"/>
    <lineage>
        <taxon>Eukaryota</taxon>
        <taxon>Sar</taxon>
        <taxon>Alveolata</taxon>
        <taxon>Perkinsozoa</taxon>
        <taxon>Perkinsea</taxon>
        <taxon>Perkinsida</taxon>
        <taxon>Perkinsidae</taxon>
        <taxon>Perkinsus</taxon>
    </lineage>
</organism>
<evidence type="ECO:0000256" key="1">
    <source>
        <dbReference type="SAM" id="MobiDB-lite"/>
    </source>
</evidence>
<dbReference type="AlphaFoldDB" id="A0A7J6PYE3"/>
<feature type="region of interest" description="Disordered" evidence="1">
    <location>
        <begin position="179"/>
        <end position="207"/>
    </location>
</feature>
<accession>A0A7J6PYE3</accession>